<name>A0AAE1MQE2_9FABA</name>
<evidence type="ECO:0000313" key="4">
    <source>
        <dbReference type="Proteomes" id="UP001293593"/>
    </source>
</evidence>
<gene>
    <name evidence="3" type="ORF">QN277_017361</name>
</gene>
<keyword evidence="2" id="KW-1133">Transmembrane helix</keyword>
<feature type="region of interest" description="Disordered" evidence="1">
    <location>
        <begin position="1"/>
        <end position="25"/>
    </location>
</feature>
<sequence length="84" mass="9162">MLTHSLTLSHQIGTSEESRSLARKTKQKKAVRAVLIFLIAFWTVSLSIVVGGSRRSQVEVFKGKGTKLASLSNIFRGSIGSLMN</sequence>
<protein>
    <submittedName>
        <fullName evidence="3">Uncharacterized protein</fullName>
    </submittedName>
</protein>
<evidence type="ECO:0000313" key="3">
    <source>
        <dbReference type="EMBL" id="KAK4274074.1"/>
    </source>
</evidence>
<feature type="transmembrane region" description="Helical" evidence="2">
    <location>
        <begin position="30"/>
        <end position="50"/>
    </location>
</feature>
<reference evidence="3" key="1">
    <citation type="submission" date="2023-10" db="EMBL/GenBank/DDBJ databases">
        <title>Chromosome-level genome of the transformable northern wattle, Acacia crassicarpa.</title>
        <authorList>
            <person name="Massaro I."/>
            <person name="Sinha N.R."/>
            <person name="Poethig S."/>
            <person name="Leichty A.R."/>
        </authorList>
    </citation>
    <scope>NUCLEOTIDE SEQUENCE</scope>
    <source>
        <strain evidence="3">Acra3RX</strain>
        <tissue evidence="3">Leaf</tissue>
    </source>
</reference>
<keyword evidence="4" id="KW-1185">Reference proteome</keyword>
<feature type="compositionally biased region" description="Polar residues" evidence="1">
    <location>
        <begin position="1"/>
        <end position="15"/>
    </location>
</feature>
<evidence type="ECO:0000256" key="1">
    <source>
        <dbReference type="SAM" id="MobiDB-lite"/>
    </source>
</evidence>
<proteinExistence type="predicted"/>
<organism evidence="3 4">
    <name type="scientific">Acacia crassicarpa</name>
    <name type="common">northern wattle</name>
    <dbReference type="NCBI Taxonomy" id="499986"/>
    <lineage>
        <taxon>Eukaryota</taxon>
        <taxon>Viridiplantae</taxon>
        <taxon>Streptophyta</taxon>
        <taxon>Embryophyta</taxon>
        <taxon>Tracheophyta</taxon>
        <taxon>Spermatophyta</taxon>
        <taxon>Magnoliopsida</taxon>
        <taxon>eudicotyledons</taxon>
        <taxon>Gunneridae</taxon>
        <taxon>Pentapetalae</taxon>
        <taxon>rosids</taxon>
        <taxon>fabids</taxon>
        <taxon>Fabales</taxon>
        <taxon>Fabaceae</taxon>
        <taxon>Caesalpinioideae</taxon>
        <taxon>mimosoid clade</taxon>
        <taxon>Acacieae</taxon>
        <taxon>Acacia</taxon>
    </lineage>
</organism>
<dbReference type="Proteomes" id="UP001293593">
    <property type="component" value="Unassembled WGS sequence"/>
</dbReference>
<evidence type="ECO:0000256" key="2">
    <source>
        <dbReference type="SAM" id="Phobius"/>
    </source>
</evidence>
<dbReference type="EMBL" id="JAWXYG010000004">
    <property type="protein sequence ID" value="KAK4274074.1"/>
    <property type="molecule type" value="Genomic_DNA"/>
</dbReference>
<accession>A0AAE1MQE2</accession>
<keyword evidence="2" id="KW-0812">Transmembrane</keyword>
<keyword evidence="2" id="KW-0472">Membrane</keyword>
<dbReference type="AlphaFoldDB" id="A0AAE1MQE2"/>
<comment type="caution">
    <text evidence="3">The sequence shown here is derived from an EMBL/GenBank/DDBJ whole genome shotgun (WGS) entry which is preliminary data.</text>
</comment>